<dbReference type="Pfam" id="PF00497">
    <property type="entry name" value="SBP_bac_3"/>
    <property type="match status" value="1"/>
</dbReference>
<name>A0ABQ1T3K0_9GAMM</name>
<dbReference type="EMBL" id="BMKO01000005">
    <property type="protein sequence ID" value="GGE80568.1"/>
    <property type="molecule type" value="Genomic_DNA"/>
</dbReference>
<gene>
    <name evidence="5" type="ORF">GCM10011520_21340</name>
</gene>
<evidence type="ECO:0000256" key="2">
    <source>
        <dbReference type="ARBA" id="ARBA00022729"/>
    </source>
</evidence>
<protein>
    <recommendedName>
        <fullName evidence="4">Solute-binding protein family 3/N-terminal domain-containing protein</fullName>
    </recommendedName>
</protein>
<comment type="similarity">
    <text evidence="1">Belongs to the bacterial solute-binding protein 3 family.</text>
</comment>
<dbReference type="PANTHER" id="PTHR35936">
    <property type="entry name" value="MEMBRANE-BOUND LYTIC MUREIN TRANSGLYCOSYLASE F"/>
    <property type="match status" value="1"/>
</dbReference>
<sequence>MQASSTGMKLTLYPFAAFLTVMLISPVSNAENELNGVPLKICVEESEFPPFNYFSRIDGRKSHNSDGYDIQLLYRLFPPPDWQLHIIALPWPRCMLEVEQGKIDAAMSASANPERRRKFLLSRSYYYLTPGVVFLKRRFPEGLQFNSLTELAQMGTVCGIRGFNYRHFGWDNAIPLSLSKDLPLIPELLQRGRCDFFLARLEIFAGTLKLMNRDPQAIGLLSQVIPDTHPEPFYMLVSRQSPHKMALLTNFNEGITKLEKSGELQQILQQFTGK</sequence>
<dbReference type="SMART" id="SM00062">
    <property type="entry name" value="PBPb"/>
    <property type="match status" value="1"/>
</dbReference>
<evidence type="ECO:0000313" key="5">
    <source>
        <dbReference type="EMBL" id="GGE80568.1"/>
    </source>
</evidence>
<evidence type="ECO:0000259" key="4">
    <source>
        <dbReference type="SMART" id="SM00062"/>
    </source>
</evidence>
<evidence type="ECO:0000256" key="1">
    <source>
        <dbReference type="ARBA" id="ARBA00010333"/>
    </source>
</evidence>
<organism evidence="5 6">
    <name type="scientific">Shewanella carassii</name>
    <dbReference type="NCBI Taxonomy" id="1987584"/>
    <lineage>
        <taxon>Bacteria</taxon>
        <taxon>Pseudomonadati</taxon>
        <taxon>Pseudomonadota</taxon>
        <taxon>Gammaproteobacteria</taxon>
        <taxon>Alteromonadales</taxon>
        <taxon>Shewanellaceae</taxon>
        <taxon>Shewanella</taxon>
    </lineage>
</organism>
<dbReference type="SUPFAM" id="SSF53850">
    <property type="entry name" value="Periplasmic binding protein-like II"/>
    <property type="match status" value="1"/>
</dbReference>
<dbReference type="Proteomes" id="UP000606498">
    <property type="component" value="Unassembled WGS sequence"/>
</dbReference>
<dbReference type="PANTHER" id="PTHR35936:SF25">
    <property type="entry name" value="ABC TRANSPORTER SUBSTRATE-BINDING PROTEIN"/>
    <property type="match status" value="1"/>
</dbReference>
<feature type="domain" description="Solute-binding protein family 3/N-terminal" evidence="4">
    <location>
        <begin position="38"/>
        <end position="274"/>
    </location>
</feature>
<reference evidence="6" key="1">
    <citation type="journal article" date="2019" name="Int. J. Syst. Evol. Microbiol.">
        <title>The Global Catalogue of Microorganisms (GCM) 10K type strain sequencing project: providing services to taxonomists for standard genome sequencing and annotation.</title>
        <authorList>
            <consortium name="The Broad Institute Genomics Platform"/>
            <consortium name="The Broad Institute Genome Sequencing Center for Infectious Disease"/>
            <person name="Wu L."/>
            <person name="Ma J."/>
        </authorList>
    </citation>
    <scope>NUCLEOTIDE SEQUENCE [LARGE SCALE GENOMIC DNA]</scope>
    <source>
        <strain evidence="6">CGMCC 1.16033</strain>
    </source>
</reference>
<evidence type="ECO:0000313" key="6">
    <source>
        <dbReference type="Proteomes" id="UP000606498"/>
    </source>
</evidence>
<keyword evidence="2 3" id="KW-0732">Signal</keyword>
<feature type="chain" id="PRO_5047242291" description="Solute-binding protein family 3/N-terminal domain-containing protein" evidence="3">
    <location>
        <begin position="31"/>
        <end position="274"/>
    </location>
</feature>
<keyword evidence="6" id="KW-1185">Reference proteome</keyword>
<accession>A0ABQ1T3K0</accession>
<feature type="signal peptide" evidence="3">
    <location>
        <begin position="1"/>
        <end position="30"/>
    </location>
</feature>
<evidence type="ECO:0000256" key="3">
    <source>
        <dbReference type="SAM" id="SignalP"/>
    </source>
</evidence>
<proteinExistence type="inferred from homology"/>
<comment type="caution">
    <text evidence="5">The sequence shown here is derived from an EMBL/GenBank/DDBJ whole genome shotgun (WGS) entry which is preliminary data.</text>
</comment>
<dbReference type="Gene3D" id="3.40.190.10">
    <property type="entry name" value="Periplasmic binding protein-like II"/>
    <property type="match status" value="2"/>
</dbReference>
<dbReference type="InterPro" id="IPR001638">
    <property type="entry name" value="Solute-binding_3/MltF_N"/>
</dbReference>